<organism evidence="1 2">
    <name type="scientific">Drosophila hydei</name>
    <name type="common">Fruit fly</name>
    <dbReference type="NCBI Taxonomy" id="7224"/>
    <lineage>
        <taxon>Eukaryota</taxon>
        <taxon>Metazoa</taxon>
        <taxon>Ecdysozoa</taxon>
        <taxon>Arthropoda</taxon>
        <taxon>Hexapoda</taxon>
        <taxon>Insecta</taxon>
        <taxon>Pterygota</taxon>
        <taxon>Neoptera</taxon>
        <taxon>Endopterygota</taxon>
        <taxon>Diptera</taxon>
        <taxon>Brachycera</taxon>
        <taxon>Muscomorpha</taxon>
        <taxon>Ephydroidea</taxon>
        <taxon>Drosophilidae</taxon>
        <taxon>Drosophila</taxon>
    </lineage>
</organism>
<name>A0A6J1M4L8_DROHY</name>
<dbReference type="AlphaFoldDB" id="A0A6J1M4L8"/>
<proteinExistence type="predicted"/>
<dbReference type="OMA" id="QCKEPEI"/>
<evidence type="ECO:0000313" key="1">
    <source>
        <dbReference type="Proteomes" id="UP000504633"/>
    </source>
</evidence>
<dbReference type="OrthoDB" id="8051768at2759"/>
<dbReference type="RefSeq" id="XP_023171762.2">
    <property type="nucleotide sequence ID" value="XM_023315994.2"/>
</dbReference>
<sequence length="540" mass="63400">MNQFQRTCKGRIGIMWLALRRQQTISKYPYNFIAAIQNKIKLIIKNSKAFSSRGRKENRDYKEYSNLLKGRFPRHANKSNKKTTCKVIFGTTSSETKTLNQKVLNKKFLRHTKVKRSEMKSINAQKSHFDNLMQLLKVREKLLIDRTTHLFSLFEVQKERLQSRGYLKEYVKINKKQERLLYQMQEERQYLKRLLHFNEQKPILLHTKSLQKLPHLPIQKKQELCYTQSLPIISSFSSKLIELCKPDVKQNLLSQLKRYVKNSKLPIIQAASELRGESCADNYDKDIKRSSSKSHLEEFNEIWHVICGDQKSAMEDFIYFKKFLEEIFKNDSVNDLTLKDLPNVGTLQMMTEQWPLKTVFAARVVAILIDRIIIKTQNLDHVGVCEILKSHLSCILGAIKILNQDLFEFVLSSDFLSFYERLIMDLTFEIIREYWEVPQEDATQMGCLLKLSKTISSLLGRHLPHARAENAKSYSIGKFKAESSCDDFEKVVISEIYNTDVNWRNYQCKEPEILKLLINELVTQHLKEIVQCVLTERLKE</sequence>
<protein>
    <submittedName>
        <fullName evidence="2">Uncharacterized protein LOC111600064</fullName>
    </submittedName>
</protein>
<keyword evidence="1" id="KW-1185">Reference proteome</keyword>
<dbReference type="GeneID" id="111600064"/>
<accession>A0A6J1M4L8</accession>
<reference evidence="2" key="1">
    <citation type="submission" date="2025-08" db="UniProtKB">
        <authorList>
            <consortium name="RefSeq"/>
        </authorList>
    </citation>
    <scope>IDENTIFICATION</scope>
    <source>
        <strain evidence="2">15085-1641.00</strain>
        <tissue evidence="2">Whole body</tissue>
    </source>
</reference>
<evidence type="ECO:0000313" key="2">
    <source>
        <dbReference type="RefSeq" id="XP_023171762.2"/>
    </source>
</evidence>
<dbReference type="KEGG" id="dhe:111600064"/>
<gene>
    <name evidence="2" type="primary">LOC111600064</name>
</gene>
<dbReference type="Proteomes" id="UP000504633">
    <property type="component" value="Unplaced"/>
</dbReference>